<proteinExistence type="predicted"/>
<dbReference type="RefSeq" id="WP_074757686.1">
    <property type="nucleotide sequence ID" value="NZ_FOGJ01000023.1"/>
</dbReference>
<evidence type="ECO:0000256" key="2">
    <source>
        <dbReference type="PROSITE-ProRule" id="PRU00252"/>
    </source>
</evidence>
<dbReference type="InterPro" id="IPR000424">
    <property type="entry name" value="Primosome_PriB/ssb"/>
</dbReference>
<dbReference type="OrthoDB" id="9809878at2"/>
<evidence type="ECO:0000313" key="4">
    <source>
        <dbReference type="EMBL" id="SES21162.1"/>
    </source>
</evidence>
<dbReference type="PANTHER" id="PTHR10302:SF27">
    <property type="entry name" value="SINGLE-STRANDED DNA-BINDING PROTEIN"/>
    <property type="match status" value="1"/>
</dbReference>
<dbReference type="Proteomes" id="UP000182584">
    <property type="component" value="Unassembled WGS sequence"/>
</dbReference>
<dbReference type="PANTHER" id="PTHR10302">
    <property type="entry name" value="SINGLE-STRANDED DNA-BINDING PROTEIN"/>
    <property type="match status" value="1"/>
</dbReference>
<evidence type="ECO:0000256" key="1">
    <source>
        <dbReference type="ARBA" id="ARBA00023125"/>
    </source>
</evidence>
<dbReference type="GO" id="GO:0009295">
    <property type="term" value="C:nucleoid"/>
    <property type="evidence" value="ECO:0007669"/>
    <property type="project" value="TreeGrafter"/>
</dbReference>
<dbReference type="InterPro" id="IPR012340">
    <property type="entry name" value="NA-bd_OB-fold"/>
</dbReference>
<protein>
    <recommendedName>
        <fullName evidence="3">Single-stranded DNA-binding protein</fullName>
    </recommendedName>
</protein>
<dbReference type="InterPro" id="IPR011344">
    <property type="entry name" value="ssDNA-bd"/>
</dbReference>
<dbReference type="GO" id="GO:0006260">
    <property type="term" value="P:DNA replication"/>
    <property type="evidence" value="ECO:0007669"/>
    <property type="project" value="InterPro"/>
</dbReference>
<dbReference type="SUPFAM" id="SSF50249">
    <property type="entry name" value="Nucleic acid-binding proteins"/>
    <property type="match status" value="1"/>
</dbReference>
<reference evidence="4 5" key="1">
    <citation type="submission" date="2016-10" db="EMBL/GenBank/DDBJ databases">
        <authorList>
            <person name="de Groot N.N."/>
        </authorList>
    </citation>
    <scope>NUCLEOTIDE SEQUENCE [LARGE SCALE GENOMIC DNA]</scope>
    <source>
        <strain evidence="4 5">AR40</strain>
    </source>
</reference>
<keyword evidence="1 2" id="KW-0238">DNA-binding</keyword>
<organism evidence="4 5">
    <name type="scientific">Butyrivibrio fibrisolvens</name>
    <dbReference type="NCBI Taxonomy" id="831"/>
    <lineage>
        <taxon>Bacteria</taxon>
        <taxon>Bacillati</taxon>
        <taxon>Bacillota</taxon>
        <taxon>Clostridia</taxon>
        <taxon>Lachnospirales</taxon>
        <taxon>Lachnospiraceae</taxon>
        <taxon>Butyrivibrio</taxon>
    </lineage>
</organism>
<dbReference type="Gene3D" id="2.40.50.140">
    <property type="entry name" value="Nucleic acid-binding proteins"/>
    <property type="match status" value="1"/>
</dbReference>
<dbReference type="GO" id="GO:0003697">
    <property type="term" value="F:single-stranded DNA binding"/>
    <property type="evidence" value="ECO:0007669"/>
    <property type="project" value="InterPro"/>
</dbReference>
<evidence type="ECO:0000256" key="3">
    <source>
        <dbReference type="RuleBase" id="RU000524"/>
    </source>
</evidence>
<dbReference type="EMBL" id="FOGJ01000023">
    <property type="protein sequence ID" value="SES21162.1"/>
    <property type="molecule type" value="Genomic_DNA"/>
</dbReference>
<dbReference type="NCBIfam" id="TIGR00621">
    <property type="entry name" value="ssb"/>
    <property type="match status" value="1"/>
</dbReference>
<sequence length="150" mass="16831">MNSVEIIGNLVKKPIYKEYESEDKTVRVAKYTIAAQRNGKKEEADFISCTAFGNDAVYASKYMDKGDLIAVEGNLHSSSYMDKDGNARYGLCVYVSHNQNYTSRKNKELIQTAEANERKINDAIDSLNSSCNDNIPEYEFGNAMEGVPFE</sequence>
<name>A0A1H9VHM3_BUTFI</name>
<dbReference type="AlphaFoldDB" id="A0A1H9VHM3"/>
<dbReference type="PROSITE" id="PS50935">
    <property type="entry name" value="SSB"/>
    <property type="match status" value="1"/>
</dbReference>
<gene>
    <name evidence="4" type="ORF">SAMN04487884_12342</name>
</gene>
<dbReference type="CDD" id="cd04496">
    <property type="entry name" value="SSB_OBF"/>
    <property type="match status" value="1"/>
</dbReference>
<evidence type="ECO:0000313" key="5">
    <source>
        <dbReference type="Proteomes" id="UP000182584"/>
    </source>
</evidence>
<dbReference type="Pfam" id="PF00436">
    <property type="entry name" value="SSB"/>
    <property type="match status" value="1"/>
</dbReference>
<accession>A0A1H9VHM3</accession>